<dbReference type="GO" id="GO:0016747">
    <property type="term" value="F:acyltransferase activity, transferring groups other than amino-acyl groups"/>
    <property type="evidence" value="ECO:0007669"/>
    <property type="project" value="InterPro"/>
</dbReference>
<dbReference type="Gene3D" id="3.40.630.30">
    <property type="match status" value="1"/>
</dbReference>
<keyword evidence="3" id="KW-1185">Reference proteome</keyword>
<comment type="caution">
    <text evidence="2">The sequence shown here is derived from an EMBL/GenBank/DDBJ whole genome shotgun (WGS) entry which is preliminary data.</text>
</comment>
<evidence type="ECO:0000313" key="3">
    <source>
        <dbReference type="Proteomes" id="UP001139311"/>
    </source>
</evidence>
<proteinExistence type="predicted"/>
<protein>
    <submittedName>
        <fullName evidence="2">GNAT family N-acetyltransferase</fullName>
    </submittedName>
</protein>
<accession>A0A9X1L9D0</accession>
<sequence length="162" mass="16964">MTATPPGPLADPPILAGHAAWAALAVPPPGIAFAREEGRLDPAEFTAVVRASGLGRPVEDAARMAAMLAGANLVVTARDAAGRLAGVARSVTDFAYCCYLSDLCVDPAWKGRGIGRALIAETKRILGPGCMLLLLSAPEPMTWYPKLGMERVPNGFIIRRDG</sequence>
<reference evidence="2" key="1">
    <citation type="submission" date="2021-10" db="EMBL/GenBank/DDBJ databases">
        <title>Roseicella aerolatum sp. nov., isolated from aerosols of e-waste dismantling site.</title>
        <authorList>
            <person name="Qin T."/>
        </authorList>
    </citation>
    <scope>NUCLEOTIDE SEQUENCE</scope>
    <source>
        <strain evidence="2">GB24</strain>
    </source>
</reference>
<dbReference type="Proteomes" id="UP001139311">
    <property type="component" value="Unassembled WGS sequence"/>
</dbReference>
<feature type="domain" description="N-acetyltransferase" evidence="1">
    <location>
        <begin position="74"/>
        <end position="148"/>
    </location>
</feature>
<dbReference type="CDD" id="cd04301">
    <property type="entry name" value="NAT_SF"/>
    <property type="match status" value="1"/>
</dbReference>
<name>A0A9X1L9D0_9PROT</name>
<dbReference type="PANTHER" id="PTHR43233">
    <property type="entry name" value="FAMILY N-ACETYLTRANSFERASE, PUTATIVE (AFU_ORTHOLOGUE AFUA_6G03350)-RELATED"/>
    <property type="match status" value="1"/>
</dbReference>
<dbReference type="AlphaFoldDB" id="A0A9X1L9D0"/>
<gene>
    <name evidence="2" type="ORF">LHA35_19480</name>
</gene>
<dbReference type="SUPFAM" id="SSF55729">
    <property type="entry name" value="Acyl-CoA N-acyltransferases (Nat)"/>
    <property type="match status" value="1"/>
</dbReference>
<organism evidence="2 3">
    <name type="scientific">Roseicella aerolata</name>
    <dbReference type="NCBI Taxonomy" id="2883479"/>
    <lineage>
        <taxon>Bacteria</taxon>
        <taxon>Pseudomonadati</taxon>
        <taxon>Pseudomonadota</taxon>
        <taxon>Alphaproteobacteria</taxon>
        <taxon>Acetobacterales</taxon>
        <taxon>Roseomonadaceae</taxon>
        <taxon>Roseicella</taxon>
    </lineage>
</organism>
<dbReference type="InterPro" id="IPR053144">
    <property type="entry name" value="Acetyltransferase_Butenolide"/>
</dbReference>
<dbReference type="Pfam" id="PF13508">
    <property type="entry name" value="Acetyltransf_7"/>
    <property type="match status" value="1"/>
</dbReference>
<dbReference type="InterPro" id="IPR000182">
    <property type="entry name" value="GNAT_dom"/>
</dbReference>
<evidence type="ECO:0000259" key="1">
    <source>
        <dbReference type="Pfam" id="PF13508"/>
    </source>
</evidence>
<dbReference type="InterPro" id="IPR016181">
    <property type="entry name" value="Acyl_CoA_acyltransferase"/>
</dbReference>
<dbReference type="EMBL" id="JAJAQI010000033">
    <property type="protein sequence ID" value="MCB4823916.1"/>
    <property type="molecule type" value="Genomic_DNA"/>
</dbReference>
<dbReference type="PANTHER" id="PTHR43233:SF1">
    <property type="entry name" value="FAMILY N-ACETYLTRANSFERASE, PUTATIVE (AFU_ORTHOLOGUE AFUA_6G03350)-RELATED"/>
    <property type="match status" value="1"/>
</dbReference>
<dbReference type="RefSeq" id="WP_226611205.1">
    <property type="nucleotide sequence ID" value="NZ_JAJAQI010000033.1"/>
</dbReference>
<evidence type="ECO:0000313" key="2">
    <source>
        <dbReference type="EMBL" id="MCB4823916.1"/>
    </source>
</evidence>